<evidence type="ECO:0000313" key="2">
    <source>
        <dbReference type="Proteomes" id="UP001630127"/>
    </source>
</evidence>
<dbReference type="Proteomes" id="UP001630127">
    <property type="component" value="Unassembled WGS sequence"/>
</dbReference>
<name>A0ABD2YUT1_9GENT</name>
<gene>
    <name evidence="1" type="ORF">ACH5RR_029378</name>
</gene>
<evidence type="ECO:0000313" key="1">
    <source>
        <dbReference type="EMBL" id="KAL3509977.1"/>
    </source>
</evidence>
<sequence length="99" mass="11601">MHEKHISPSLPLKLVYLMKPHFVSRSLRSTCDDYHQSLRAKGNPKPLMKEKEIIDMLSDSKEVVHKPCSRNELQFKLNEFLFQMHKKLPPLALVDEEGF</sequence>
<accession>A0ABD2YUT1</accession>
<proteinExistence type="predicted"/>
<comment type="caution">
    <text evidence="1">The sequence shown here is derived from an EMBL/GenBank/DDBJ whole genome shotgun (WGS) entry which is preliminary data.</text>
</comment>
<dbReference type="AlphaFoldDB" id="A0ABD2YUT1"/>
<reference evidence="1 2" key="1">
    <citation type="submission" date="2024-11" db="EMBL/GenBank/DDBJ databases">
        <title>A near-complete genome assembly of Cinchona calisaya.</title>
        <authorList>
            <person name="Lian D.C."/>
            <person name="Zhao X.W."/>
            <person name="Wei L."/>
        </authorList>
    </citation>
    <scope>NUCLEOTIDE SEQUENCE [LARGE SCALE GENOMIC DNA]</scope>
    <source>
        <tissue evidence="1">Nenye</tissue>
    </source>
</reference>
<organism evidence="1 2">
    <name type="scientific">Cinchona calisaya</name>
    <dbReference type="NCBI Taxonomy" id="153742"/>
    <lineage>
        <taxon>Eukaryota</taxon>
        <taxon>Viridiplantae</taxon>
        <taxon>Streptophyta</taxon>
        <taxon>Embryophyta</taxon>
        <taxon>Tracheophyta</taxon>
        <taxon>Spermatophyta</taxon>
        <taxon>Magnoliopsida</taxon>
        <taxon>eudicotyledons</taxon>
        <taxon>Gunneridae</taxon>
        <taxon>Pentapetalae</taxon>
        <taxon>asterids</taxon>
        <taxon>lamiids</taxon>
        <taxon>Gentianales</taxon>
        <taxon>Rubiaceae</taxon>
        <taxon>Cinchonoideae</taxon>
        <taxon>Cinchoneae</taxon>
        <taxon>Cinchona</taxon>
    </lineage>
</organism>
<protein>
    <submittedName>
        <fullName evidence="1">Uncharacterized protein</fullName>
    </submittedName>
</protein>
<dbReference type="EMBL" id="JBJUIK010000012">
    <property type="protein sequence ID" value="KAL3509977.1"/>
    <property type="molecule type" value="Genomic_DNA"/>
</dbReference>
<keyword evidence="2" id="KW-1185">Reference proteome</keyword>